<keyword evidence="6 11" id="KW-0274">FAD</keyword>
<evidence type="ECO:0000256" key="2">
    <source>
        <dbReference type="ARBA" id="ARBA00005349"/>
    </source>
</evidence>
<dbReference type="EC" id="1.14.15.46" evidence="11"/>
<gene>
    <name evidence="11" type="primary">COQ6</name>
    <name evidence="13" type="ORF">LELG_01557</name>
</gene>
<comment type="catalytic activity">
    <reaction evidence="11">
        <text>a 2-methoxy-6-(all-trans-polyprenyl)phenol + 2 reduced [2Fe-2S]-[ferredoxin] + O2 + 2 H(+) = a 2-methoxy-6-(all-trans-polyprenyl)benzene-1,4-diol + 2 oxidized [2Fe-2S]-[ferredoxin] + H2O</text>
        <dbReference type="Rhea" id="RHEA:81183"/>
        <dbReference type="Rhea" id="RHEA-COMP:9551"/>
        <dbReference type="Rhea" id="RHEA-COMP:10000"/>
        <dbReference type="Rhea" id="RHEA-COMP:10001"/>
        <dbReference type="Rhea" id="RHEA-COMP:10858"/>
        <dbReference type="ChEBI" id="CHEBI:15377"/>
        <dbReference type="ChEBI" id="CHEBI:15378"/>
        <dbReference type="ChEBI" id="CHEBI:15379"/>
        <dbReference type="ChEBI" id="CHEBI:33737"/>
        <dbReference type="ChEBI" id="CHEBI:33738"/>
        <dbReference type="ChEBI" id="CHEBI:62731"/>
        <dbReference type="ChEBI" id="CHEBI:84166"/>
        <dbReference type="EC" id="1.14.15.46"/>
    </reaction>
</comment>
<proteinExistence type="inferred from homology"/>
<dbReference type="GO" id="GO:0016712">
    <property type="term" value="F:oxidoreductase activity, acting on paired donors, with incorporation or reduction of molecular oxygen, reduced flavin or flavoprotein as one donor, and incorporation of one atom of oxygen"/>
    <property type="evidence" value="ECO:0007669"/>
    <property type="project" value="UniProtKB-UniRule"/>
</dbReference>
<evidence type="ECO:0000256" key="4">
    <source>
        <dbReference type="ARBA" id="ARBA00022688"/>
    </source>
</evidence>
<dbReference type="FunFam" id="3.50.50.60:FF:000021">
    <property type="entry name" value="Ubiquinone biosynthesis monooxygenase COQ6"/>
    <property type="match status" value="1"/>
</dbReference>
<dbReference type="InParanoid" id="A5DW21"/>
<comment type="similarity">
    <text evidence="2 11">Belongs to the UbiH/COQ6 family.</text>
</comment>
<comment type="subunit">
    <text evidence="11">Component of a multi-subunit COQ enzyme complex, composed of at least COQ3, COQ4, COQ5, COQ6, COQ7 and COQ9.</text>
</comment>
<reference evidence="13 14" key="1">
    <citation type="journal article" date="2009" name="Nature">
        <title>Evolution of pathogenicity and sexual reproduction in eight Candida genomes.</title>
        <authorList>
            <person name="Butler G."/>
            <person name="Rasmussen M.D."/>
            <person name="Lin M.F."/>
            <person name="Santos M.A."/>
            <person name="Sakthikumar S."/>
            <person name="Munro C.A."/>
            <person name="Rheinbay E."/>
            <person name="Grabherr M."/>
            <person name="Forche A."/>
            <person name="Reedy J.L."/>
            <person name="Agrafioti I."/>
            <person name="Arnaud M.B."/>
            <person name="Bates S."/>
            <person name="Brown A.J."/>
            <person name="Brunke S."/>
            <person name="Costanzo M.C."/>
            <person name="Fitzpatrick D.A."/>
            <person name="de Groot P.W."/>
            <person name="Harris D."/>
            <person name="Hoyer L.L."/>
            <person name="Hube B."/>
            <person name="Klis F.M."/>
            <person name="Kodira C."/>
            <person name="Lennard N."/>
            <person name="Logue M.E."/>
            <person name="Martin R."/>
            <person name="Neiman A.M."/>
            <person name="Nikolaou E."/>
            <person name="Quail M.A."/>
            <person name="Quinn J."/>
            <person name="Santos M.C."/>
            <person name="Schmitzberger F.F."/>
            <person name="Sherlock G."/>
            <person name="Shah P."/>
            <person name="Silverstein K.A."/>
            <person name="Skrzypek M.S."/>
            <person name="Soll D."/>
            <person name="Staggs R."/>
            <person name="Stansfield I."/>
            <person name="Stumpf M.P."/>
            <person name="Sudbery P.E."/>
            <person name="Srikantha T."/>
            <person name="Zeng Q."/>
            <person name="Berman J."/>
            <person name="Berriman M."/>
            <person name="Heitman J."/>
            <person name="Gow N.A."/>
            <person name="Lorenz M.C."/>
            <person name="Birren B.W."/>
            <person name="Kellis M."/>
            <person name="Cuomo C.A."/>
        </authorList>
    </citation>
    <scope>NUCLEOTIDE SEQUENCE [LARGE SCALE GENOMIC DNA]</scope>
    <source>
        <strain evidence="14">ATCC 11503 / BCRC 21390 / CBS 2605 / JCM 1781 / NBRC 1676 / NRRL YB-4239</strain>
    </source>
</reference>
<dbReference type="GO" id="GO:0071949">
    <property type="term" value="F:FAD binding"/>
    <property type="evidence" value="ECO:0007669"/>
    <property type="project" value="InterPro"/>
</dbReference>
<keyword evidence="10 11" id="KW-0472">Membrane</keyword>
<accession>A5DW21</accession>
<organism evidence="13 14">
    <name type="scientific">Lodderomyces elongisporus (strain ATCC 11503 / CBS 2605 / JCM 1781 / NBRC 1676 / NRRL YB-4239)</name>
    <name type="common">Yeast</name>
    <name type="synonym">Saccharomyces elongisporus</name>
    <dbReference type="NCBI Taxonomy" id="379508"/>
    <lineage>
        <taxon>Eukaryota</taxon>
        <taxon>Fungi</taxon>
        <taxon>Dikarya</taxon>
        <taxon>Ascomycota</taxon>
        <taxon>Saccharomycotina</taxon>
        <taxon>Pichiomycetes</taxon>
        <taxon>Debaryomycetaceae</taxon>
        <taxon>Candida/Lodderomyces clade</taxon>
        <taxon>Lodderomyces</taxon>
    </lineage>
</organism>
<evidence type="ECO:0000313" key="13">
    <source>
        <dbReference type="EMBL" id="EDK43379.1"/>
    </source>
</evidence>
<sequence length="495" mass="54857">MFVRFVRSLATQATPKLQDVTIIGGGPAGLTLLTALKTSPNLKHLKCTLVEGFSLNKVRDFYLDPPTDYTNRIVSLTPKSIEFMNKLGSWDYIHEDRVKDYDGITAYDSQDASARMLLDITSIGQDTLASMCEVINIQSSLLARLEELKQVESDESNTDASSAGFDILDGTKVVEIVSPAETLVDLENHDLNQPDPTVGNSKLDWPVVKLSNGESIQTRLLIGADGYNSPVRKFAEIESRGWAYNRFGVVACIKLQYEDFRSVGWQRFLTTGPLAILPLTEDNATIVWSSTPQLSELLLKVNEAIFPHLVTAGMVLEEVDLNYIYKVLEKDPNDFSVLKEIEWRLSKFKARDLEENYPLPVVELVPNTRARFPLKMSHADTYIAPRVALIGDAAHTIHPLAGQGLNMGQTDVAALINALEKGVSRGMDIGSTLVLEEYVANAWPGNHVLLGACDKLHKIFSTDFYPLVVARGLGMKSLNYFDDVKGVMMKMISGR</sequence>
<dbReference type="AlphaFoldDB" id="A5DW21"/>
<dbReference type="GO" id="GO:0106364">
    <property type="term" value="F:4-hydroxy-3-all-trans-polyprenylbenzoate oxygenase activity"/>
    <property type="evidence" value="ECO:0007669"/>
    <property type="project" value="UniProtKB-EC"/>
</dbReference>
<dbReference type="Gene3D" id="3.50.50.60">
    <property type="entry name" value="FAD/NAD(P)-binding domain"/>
    <property type="match status" value="2"/>
</dbReference>
<evidence type="ECO:0000256" key="7">
    <source>
        <dbReference type="ARBA" id="ARBA00023002"/>
    </source>
</evidence>
<dbReference type="SUPFAM" id="SSF51905">
    <property type="entry name" value="FAD/NAD(P)-binding domain"/>
    <property type="match status" value="1"/>
</dbReference>
<keyword evidence="7 11" id="KW-0560">Oxidoreductase</keyword>
<dbReference type="PRINTS" id="PR00420">
    <property type="entry name" value="RNGMNOXGNASE"/>
</dbReference>
<keyword evidence="5 11" id="KW-0999">Mitochondrion inner membrane</keyword>
<protein>
    <recommendedName>
        <fullName evidence="11">Ubiquinone biosynthesis monooxygenase COQ6, mitochondrial</fullName>
        <ecNumber evidence="11">1.14.15.45</ecNumber>
    </recommendedName>
    <alternativeName>
        <fullName evidence="11">2-methoxy-6-polyprenolphenol 4-hydroxylase</fullName>
        <ecNumber evidence="11">1.14.15.46</ecNumber>
    </alternativeName>
</protein>
<keyword evidence="4 11" id="KW-0831">Ubiquinone biosynthesis</keyword>
<dbReference type="HOGENOM" id="CLU_009665_8_0_1"/>
<evidence type="ECO:0000256" key="11">
    <source>
        <dbReference type="HAMAP-Rule" id="MF_03193"/>
    </source>
</evidence>
<dbReference type="VEuPathDB" id="FungiDB:LELG_01557"/>
<evidence type="ECO:0000256" key="1">
    <source>
        <dbReference type="ARBA" id="ARBA00001974"/>
    </source>
</evidence>
<dbReference type="KEGG" id="lel:PVL30_001527"/>
<dbReference type="InterPro" id="IPR018168">
    <property type="entry name" value="Ubi_Hdrlase_CS"/>
</dbReference>
<feature type="domain" description="FAD-binding" evidence="12">
    <location>
        <begin position="361"/>
        <end position="420"/>
    </location>
</feature>
<dbReference type="PROSITE" id="PS01304">
    <property type="entry name" value="UBIH"/>
    <property type="match status" value="1"/>
</dbReference>
<comment type="function">
    <text evidence="11">FAD-dependent monooxygenase required for two non-consecutive steps during ubiquinone biosynthesis. Required for the C5-ring hydroxylation during ubiquinone biosynthesis by catalyzing the hydroxylation of 4-hydroxy-3-(all-trans-polyprenyl)benzoic acid to 3,4-dihydroxy-5-(all-trans-polyprenyl)benzoic acid. Also acts downstream of coq4, for the C1-hydroxylation during ubiquinone biosynthesis by catalyzing the hydroxylation of 2-methoxy-6-(all-trans-polyprenyl)phenol to 2-methoxy-6-(all-trans-polyprenyl)benzene-1,4-diol. The electrons required for the hydroxylation reaction are funneled indirectly to coq6 from NADPH via a ferredoxin/ferredoxin reductase system.</text>
</comment>
<feature type="domain" description="FAD-binding" evidence="12">
    <location>
        <begin position="19"/>
        <end position="249"/>
    </location>
</feature>
<dbReference type="STRING" id="379508.A5DW21"/>
<comment type="pathway">
    <text evidence="11">Cofactor biosynthesis; ubiquinone biosynthesis.</text>
</comment>
<dbReference type="InterPro" id="IPR036188">
    <property type="entry name" value="FAD/NAD-bd_sf"/>
</dbReference>
<evidence type="ECO:0000256" key="3">
    <source>
        <dbReference type="ARBA" id="ARBA00022630"/>
    </source>
</evidence>
<keyword evidence="3 11" id="KW-0285">Flavoprotein</keyword>
<dbReference type="InterPro" id="IPR002938">
    <property type="entry name" value="FAD-bd"/>
</dbReference>
<keyword evidence="9 11" id="KW-0496">Mitochondrion</keyword>
<dbReference type="UniPathway" id="UPA00232"/>
<dbReference type="GeneID" id="5234497"/>
<name>A5DW21_LODEL</name>
<evidence type="ECO:0000313" key="14">
    <source>
        <dbReference type="Proteomes" id="UP000001996"/>
    </source>
</evidence>
<dbReference type="EMBL" id="CH981525">
    <property type="protein sequence ID" value="EDK43379.1"/>
    <property type="molecule type" value="Genomic_DNA"/>
</dbReference>
<evidence type="ECO:0000256" key="5">
    <source>
        <dbReference type="ARBA" id="ARBA00022792"/>
    </source>
</evidence>
<comment type="catalytic activity">
    <reaction evidence="11">
        <text>a 4-hydroxy-3-(all-trans-polyprenyl)benzoate + 2 reduced [2Fe-2S]-[ferredoxin] + O2 + 2 H(+) = a 3,4-dihydroxy-5-(all-trans-polyprenyl)benzoate + 2 oxidized [2Fe-2S]-[ferredoxin] + H2O</text>
        <dbReference type="Rhea" id="RHEA:81195"/>
        <dbReference type="Rhea" id="RHEA-COMP:9514"/>
        <dbReference type="Rhea" id="RHEA-COMP:10000"/>
        <dbReference type="Rhea" id="RHEA-COMP:10001"/>
        <dbReference type="Rhea" id="RHEA-COMP:10930"/>
        <dbReference type="ChEBI" id="CHEBI:15377"/>
        <dbReference type="ChEBI" id="CHEBI:15378"/>
        <dbReference type="ChEBI" id="CHEBI:15379"/>
        <dbReference type="ChEBI" id="CHEBI:33737"/>
        <dbReference type="ChEBI" id="CHEBI:33738"/>
        <dbReference type="ChEBI" id="CHEBI:64694"/>
        <dbReference type="ChEBI" id="CHEBI:78396"/>
        <dbReference type="EC" id="1.14.15.45"/>
    </reaction>
</comment>
<evidence type="ECO:0000256" key="8">
    <source>
        <dbReference type="ARBA" id="ARBA00023033"/>
    </source>
</evidence>
<dbReference type="NCBIfam" id="TIGR01988">
    <property type="entry name" value="Ubi-OHases"/>
    <property type="match status" value="1"/>
</dbReference>
<dbReference type="OMA" id="VKQMQVW"/>
<dbReference type="InterPro" id="IPR010971">
    <property type="entry name" value="UbiH/COQ6"/>
</dbReference>
<comment type="subcellular location">
    <subcellularLocation>
        <location evidence="11">Mitochondrion inner membrane</location>
        <topology evidence="11">Peripheral membrane protein</topology>
        <orientation evidence="11">Matrix side</orientation>
    </subcellularLocation>
</comment>
<evidence type="ECO:0000256" key="10">
    <source>
        <dbReference type="ARBA" id="ARBA00023136"/>
    </source>
</evidence>
<dbReference type="InterPro" id="IPR000689">
    <property type="entry name" value="UbQ_mOase_COQ6"/>
</dbReference>
<evidence type="ECO:0000256" key="6">
    <source>
        <dbReference type="ARBA" id="ARBA00022827"/>
    </source>
</evidence>
<dbReference type="GO" id="GO:0031314">
    <property type="term" value="C:extrinsic component of mitochondrial inner membrane"/>
    <property type="evidence" value="ECO:0007669"/>
    <property type="project" value="UniProtKB-UniRule"/>
</dbReference>
<dbReference type="HAMAP" id="MF_03193">
    <property type="entry name" value="COQ6_monooxygenase"/>
    <property type="match status" value="1"/>
</dbReference>
<dbReference type="Pfam" id="PF01494">
    <property type="entry name" value="FAD_binding_3"/>
    <property type="match status" value="2"/>
</dbReference>
<evidence type="ECO:0000259" key="12">
    <source>
        <dbReference type="Pfam" id="PF01494"/>
    </source>
</evidence>
<evidence type="ECO:0000256" key="9">
    <source>
        <dbReference type="ARBA" id="ARBA00023128"/>
    </source>
</evidence>
<dbReference type="InterPro" id="IPR051205">
    <property type="entry name" value="UbiH/COQ6_monooxygenase"/>
</dbReference>
<dbReference type="GO" id="GO:0120538">
    <property type="term" value="F:2-methoxy-6-polyprenolphenol 4-hydroxylase activity"/>
    <property type="evidence" value="ECO:0007669"/>
    <property type="project" value="UniProtKB-EC"/>
</dbReference>
<dbReference type="PANTHER" id="PTHR43876">
    <property type="entry name" value="UBIQUINONE BIOSYNTHESIS MONOOXYGENASE COQ6, MITOCHONDRIAL"/>
    <property type="match status" value="1"/>
</dbReference>
<comment type="cofactor">
    <cofactor evidence="1 11">
        <name>FAD</name>
        <dbReference type="ChEBI" id="CHEBI:57692"/>
    </cofactor>
</comment>
<dbReference type="eggNOG" id="KOG3855">
    <property type="taxonomic scope" value="Eukaryota"/>
</dbReference>
<dbReference type="OrthoDB" id="683240at2759"/>
<dbReference type="Proteomes" id="UP000001996">
    <property type="component" value="Unassembled WGS sequence"/>
</dbReference>
<dbReference type="FunFam" id="3.50.50.60:FF:000239">
    <property type="entry name" value="Ubiquinone biosynthesis monooxygenase COQ6, mitochondrial"/>
    <property type="match status" value="1"/>
</dbReference>
<dbReference type="FunCoup" id="A5DW21">
    <property type="interactions" value="403"/>
</dbReference>
<dbReference type="PANTHER" id="PTHR43876:SF7">
    <property type="entry name" value="UBIQUINONE BIOSYNTHESIS MONOOXYGENASE COQ6, MITOCHONDRIAL"/>
    <property type="match status" value="1"/>
</dbReference>
<keyword evidence="8 11" id="KW-0503">Monooxygenase</keyword>
<dbReference type="EC" id="1.14.15.45" evidence="11"/>
<keyword evidence="14" id="KW-1185">Reference proteome</keyword>